<sequence>MICAAASLAHDLAQQPIGPCLWCQNGLLLTTPNRTSDSAYQSINGVNAAVALLNSAAQNSPDHMSETSSSYAKAPSRRP</sequence>
<accession>A0A9W9PEG3</accession>
<dbReference type="Proteomes" id="UP001147733">
    <property type="component" value="Unassembled WGS sequence"/>
</dbReference>
<evidence type="ECO:0000313" key="2">
    <source>
        <dbReference type="EMBL" id="KAJ5243079.1"/>
    </source>
</evidence>
<comment type="caution">
    <text evidence="2">The sequence shown here is derived from an EMBL/GenBank/DDBJ whole genome shotgun (WGS) entry which is preliminary data.</text>
</comment>
<dbReference type="GeneID" id="81379493"/>
<evidence type="ECO:0000256" key="1">
    <source>
        <dbReference type="SAM" id="MobiDB-lite"/>
    </source>
</evidence>
<protein>
    <submittedName>
        <fullName evidence="2">Uncharacterized protein</fullName>
    </submittedName>
</protein>
<name>A0A9W9PEG3_PENCI</name>
<gene>
    <name evidence="2" type="ORF">N7469_001406</name>
</gene>
<dbReference type="EMBL" id="JAPQKT010000001">
    <property type="protein sequence ID" value="KAJ5243079.1"/>
    <property type="molecule type" value="Genomic_DNA"/>
</dbReference>
<reference evidence="2" key="1">
    <citation type="submission" date="2022-11" db="EMBL/GenBank/DDBJ databases">
        <authorList>
            <person name="Petersen C."/>
        </authorList>
    </citation>
    <scope>NUCLEOTIDE SEQUENCE</scope>
    <source>
        <strain evidence="2">IBT 23319</strain>
    </source>
</reference>
<dbReference type="RefSeq" id="XP_056506083.1">
    <property type="nucleotide sequence ID" value="XM_056640326.1"/>
</dbReference>
<feature type="region of interest" description="Disordered" evidence="1">
    <location>
        <begin position="57"/>
        <end position="79"/>
    </location>
</feature>
<organism evidence="2 3">
    <name type="scientific">Penicillium citrinum</name>
    <dbReference type="NCBI Taxonomy" id="5077"/>
    <lineage>
        <taxon>Eukaryota</taxon>
        <taxon>Fungi</taxon>
        <taxon>Dikarya</taxon>
        <taxon>Ascomycota</taxon>
        <taxon>Pezizomycotina</taxon>
        <taxon>Eurotiomycetes</taxon>
        <taxon>Eurotiomycetidae</taxon>
        <taxon>Eurotiales</taxon>
        <taxon>Aspergillaceae</taxon>
        <taxon>Penicillium</taxon>
    </lineage>
</organism>
<keyword evidence="3" id="KW-1185">Reference proteome</keyword>
<reference evidence="2" key="2">
    <citation type="journal article" date="2023" name="IMA Fungus">
        <title>Comparative genomic study of the Penicillium genus elucidates a diverse pangenome and 15 lateral gene transfer events.</title>
        <authorList>
            <person name="Petersen C."/>
            <person name="Sorensen T."/>
            <person name="Nielsen M.R."/>
            <person name="Sondergaard T.E."/>
            <person name="Sorensen J.L."/>
            <person name="Fitzpatrick D.A."/>
            <person name="Frisvad J.C."/>
            <person name="Nielsen K.L."/>
        </authorList>
    </citation>
    <scope>NUCLEOTIDE SEQUENCE</scope>
    <source>
        <strain evidence="2">IBT 23319</strain>
    </source>
</reference>
<proteinExistence type="predicted"/>
<dbReference type="AlphaFoldDB" id="A0A9W9PEG3"/>
<evidence type="ECO:0000313" key="3">
    <source>
        <dbReference type="Proteomes" id="UP001147733"/>
    </source>
</evidence>